<feature type="compositionally biased region" description="Basic residues" evidence="1">
    <location>
        <begin position="9"/>
        <end position="22"/>
    </location>
</feature>
<name>A0A8S9R914_BRACR</name>
<proteinExistence type="predicted"/>
<protein>
    <submittedName>
        <fullName evidence="2">Uncharacterized protein</fullName>
    </submittedName>
</protein>
<feature type="region of interest" description="Disordered" evidence="1">
    <location>
        <begin position="1"/>
        <end position="83"/>
    </location>
</feature>
<gene>
    <name evidence="2" type="ORF">F2Q69_00014882</name>
</gene>
<dbReference type="AlphaFoldDB" id="A0A8S9R914"/>
<reference evidence="2" key="1">
    <citation type="submission" date="2019-12" db="EMBL/GenBank/DDBJ databases">
        <title>Genome sequencing and annotation of Brassica cretica.</title>
        <authorList>
            <person name="Studholme D.J."/>
            <person name="Sarris P."/>
        </authorList>
    </citation>
    <scope>NUCLEOTIDE SEQUENCE</scope>
    <source>
        <strain evidence="2">PFS-109/04</strain>
        <tissue evidence="2">Leaf</tissue>
    </source>
</reference>
<accession>A0A8S9R914</accession>
<evidence type="ECO:0000313" key="2">
    <source>
        <dbReference type="EMBL" id="KAF3560100.1"/>
    </source>
</evidence>
<comment type="caution">
    <text evidence="2">The sequence shown here is derived from an EMBL/GenBank/DDBJ whole genome shotgun (WGS) entry which is preliminary data.</text>
</comment>
<dbReference type="Proteomes" id="UP000712600">
    <property type="component" value="Unassembled WGS sequence"/>
</dbReference>
<dbReference type="EMBL" id="QGKX02000996">
    <property type="protein sequence ID" value="KAF3560100.1"/>
    <property type="molecule type" value="Genomic_DNA"/>
</dbReference>
<sequence length="83" mass="9484">MEKPASRQIRPKKRKVGHKASRPRSGSGYPRIIEYRDGYPKSGYPETTNPDPDIKSTDPTDPDPDPDTLNFPDIRIRPRASYM</sequence>
<evidence type="ECO:0000256" key="1">
    <source>
        <dbReference type="SAM" id="MobiDB-lite"/>
    </source>
</evidence>
<evidence type="ECO:0000313" key="3">
    <source>
        <dbReference type="Proteomes" id="UP000712600"/>
    </source>
</evidence>
<organism evidence="2 3">
    <name type="scientific">Brassica cretica</name>
    <name type="common">Mustard</name>
    <dbReference type="NCBI Taxonomy" id="69181"/>
    <lineage>
        <taxon>Eukaryota</taxon>
        <taxon>Viridiplantae</taxon>
        <taxon>Streptophyta</taxon>
        <taxon>Embryophyta</taxon>
        <taxon>Tracheophyta</taxon>
        <taxon>Spermatophyta</taxon>
        <taxon>Magnoliopsida</taxon>
        <taxon>eudicotyledons</taxon>
        <taxon>Gunneridae</taxon>
        <taxon>Pentapetalae</taxon>
        <taxon>rosids</taxon>
        <taxon>malvids</taxon>
        <taxon>Brassicales</taxon>
        <taxon>Brassicaceae</taxon>
        <taxon>Brassiceae</taxon>
        <taxon>Brassica</taxon>
    </lineage>
</organism>